<dbReference type="RefSeq" id="WP_073201203.1">
    <property type="nucleotide sequence ID" value="NZ_FRCZ01000002.1"/>
</dbReference>
<dbReference type="NCBIfam" id="NF003814">
    <property type="entry name" value="PRK05406.1-3"/>
    <property type="match status" value="1"/>
</dbReference>
<dbReference type="Proteomes" id="UP000184184">
    <property type="component" value="Unassembled WGS sequence"/>
</dbReference>
<organism evidence="2 3">
    <name type="scientific">Gracilibacillus kekensis</name>
    <dbReference type="NCBI Taxonomy" id="1027249"/>
    <lineage>
        <taxon>Bacteria</taxon>
        <taxon>Bacillati</taxon>
        <taxon>Bacillota</taxon>
        <taxon>Bacilli</taxon>
        <taxon>Bacillales</taxon>
        <taxon>Bacillaceae</taxon>
        <taxon>Gracilibacillus</taxon>
    </lineage>
</organism>
<keyword evidence="1" id="KW-0067">ATP-binding</keyword>
<dbReference type="CDD" id="cd10787">
    <property type="entry name" value="LamB_YcsF_like"/>
    <property type="match status" value="1"/>
</dbReference>
<dbReference type="PANTHER" id="PTHR30292:SF0">
    <property type="entry name" value="5-OXOPROLINASE SUBUNIT A"/>
    <property type="match status" value="1"/>
</dbReference>
<evidence type="ECO:0000313" key="3">
    <source>
        <dbReference type="Proteomes" id="UP000184184"/>
    </source>
</evidence>
<dbReference type="AlphaFoldDB" id="A0A1M7N1U5"/>
<keyword evidence="3" id="KW-1185">Reference proteome</keyword>
<dbReference type="InterPro" id="IPR005501">
    <property type="entry name" value="LamB/YcsF/PxpA-like"/>
</dbReference>
<sequence>MTRVILNCDLGESFGAYQIGNDEKIIPLVDAVNIACGFHAGDPETIHQTVKLAKQYNVKIGAHPGFQDLLGFGRRNIEMHPEAVYNLIIYQLGALHGFTKVQNVKMHHVKPHGALYNMASKDRKLSDAIVEAIADFDKNLTLVGLANSKLIDAGIDKGLNVLNEVFADRTYQKDGTLTPRTEPGAVIQETEDAIKQVESMVEHGMVTSPTGEEIVIKADTICVHGDTEQSLSLVTALNTLLKQSR</sequence>
<dbReference type="PANTHER" id="PTHR30292">
    <property type="entry name" value="UNCHARACTERIZED PROTEIN YBGL-RELATED"/>
    <property type="match status" value="1"/>
</dbReference>
<dbReference type="NCBIfam" id="NF003816">
    <property type="entry name" value="PRK05406.1-5"/>
    <property type="match status" value="1"/>
</dbReference>
<evidence type="ECO:0000256" key="1">
    <source>
        <dbReference type="HAMAP-Rule" id="MF_00691"/>
    </source>
</evidence>
<gene>
    <name evidence="1" type="primary">pxpA</name>
    <name evidence="2" type="ORF">SAMN05216179_1478</name>
</gene>
<proteinExistence type="inferred from homology"/>
<name>A0A1M7N1U5_9BACI</name>
<dbReference type="GO" id="GO:0005524">
    <property type="term" value="F:ATP binding"/>
    <property type="evidence" value="ECO:0007669"/>
    <property type="project" value="UniProtKB-UniRule"/>
</dbReference>
<comment type="subunit">
    <text evidence="1">Forms a complex composed of PxpA, PxpB and PxpC.</text>
</comment>
<dbReference type="Gene3D" id="3.20.20.370">
    <property type="entry name" value="Glycoside hydrolase/deacetylase"/>
    <property type="match status" value="1"/>
</dbReference>
<keyword evidence="1" id="KW-0378">Hydrolase</keyword>
<protein>
    <recommendedName>
        <fullName evidence="1">5-oxoprolinase subunit A</fullName>
        <shortName evidence="1">5-OPase subunit A</shortName>
        <ecNumber evidence="1">3.5.2.9</ecNumber>
    </recommendedName>
    <alternativeName>
        <fullName evidence="1">5-oxoprolinase (ATP-hydrolyzing) subunit A</fullName>
    </alternativeName>
</protein>
<keyword evidence="1" id="KW-0547">Nucleotide-binding</keyword>
<reference evidence="2 3" key="1">
    <citation type="submission" date="2016-11" db="EMBL/GenBank/DDBJ databases">
        <authorList>
            <person name="Jaros S."/>
            <person name="Januszkiewicz K."/>
            <person name="Wedrychowicz H."/>
        </authorList>
    </citation>
    <scope>NUCLEOTIDE SEQUENCE [LARGE SCALE GENOMIC DNA]</scope>
    <source>
        <strain evidence="2 3">CGMCC 1.10681</strain>
    </source>
</reference>
<comment type="function">
    <text evidence="1">Catalyzes the cleavage of 5-oxoproline to form L-glutamate coupled to the hydrolysis of ATP to ADP and inorganic phosphate.</text>
</comment>
<dbReference type="HAMAP" id="MF_00691">
    <property type="entry name" value="PxpA"/>
    <property type="match status" value="1"/>
</dbReference>
<dbReference type="OrthoDB" id="9773478at2"/>
<accession>A0A1M7N1U5</accession>
<dbReference type="SUPFAM" id="SSF88713">
    <property type="entry name" value="Glycoside hydrolase/deacetylase"/>
    <property type="match status" value="1"/>
</dbReference>
<dbReference type="InterPro" id="IPR011330">
    <property type="entry name" value="Glyco_hydro/deAcase_b/a-brl"/>
</dbReference>
<dbReference type="EMBL" id="FRCZ01000002">
    <property type="protein sequence ID" value="SHM97373.1"/>
    <property type="molecule type" value="Genomic_DNA"/>
</dbReference>
<comment type="catalytic activity">
    <reaction evidence="1">
        <text>5-oxo-L-proline + ATP + 2 H2O = L-glutamate + ADP + phosphate + H(+)</text>
        <dbReference type="Rhea" id="RHEA:10348"/>
        <dbReference type="ChEBI" id="CHEBI:15377"/>
        <dbReference type="ChEBI" id="CHEBI:15378"/>
        <dbReference type="ChEBI" id="CHEBI:29985"/>
        <dbReference type="ChEBI" id="CHEBI:30616"/>
        <dbReference type="ChEBI" id="CHEBI:43474"/>
        <dbReference type="ChEBI" id="CHEBI:58402"/>
        <dbReference type="ChEBI" id="CHEBI:456216"/>
        <dbReference type="EC" id="3.5.2.9"/>
    </reaction>
</comment>
<dbReference type="GO" id="GO:0017168">
    <property type="term" value="F:5-oxoprolinase (ATP-hydrolyzing) activity"/>
    <property type="evidence" value="ECO:0007669"/>
    <property type="project" value="UniProtKB-UniRule"/>
</dbReference>
<dbReference type="EC" id="3.5.2.9" evidence="1"/>
<comment type="similarity">
    <text evidence="1">Belongs to the LamB/PxpA family.</text>
</comment>
<dbReference type="STRING" id="1027249.SAMN05216179_1478"/>
<evidence type="ECO:0000313" key="2">
    <source>
        <dbReference type="EMBL" id="SHM97373.1"/>
    </source>
</evidence>
<dbReference type="Pfam" id="PF03746">
    <property type="entry name" value="LamB_YcsF"/>
    <property type="match status" value="1"/>
</dbReference>
<dbReference type="GO" id="GO:0005975">
    <property type="term" value="P:carbohydrate metabolic process"/>
    <property type="evidence" value="ECO:0007669"/>
    <property type="project" value="InterPro"/>
</dbReference>